<dbReference type="SUPFAM" id="SSF53850">
    <property type="entry name" value="Periplasmic binding protein-like II"/>
    <property type="match status" value="1"/>
</dbReference>
<dbReference type="SMART" id="SM00257">
    <property type="entry name" value="LysM"/>
    <property type="match status" value="1"/>
</dbReference>
<dbReference type="Gene3D" id="3.40.190.10">
    <property type="entry name" value="Periplasmic binding protein-like II"/>
    <property type="match status" value="2"/>
</dbReference>
<feature type="chain" id="PRO_5046349898" evidence="1">
    <location>
        <begin position="27"/>
        <end position="385"/>
    </location>
</feature>
<dbReference type="InterPro" id="IPR018392">
    <property type="entry name" value="LysM"/>
</dbReference>
<gene>
    <name evidence="3" type="ORF">OEZ60_07730</name>
</gene>
<dbReference type="SUPFAM" id="SSF54106">
    <property type="entry name" value="LysM domain"/>
    <property type="match status" value="1"/>
</dbReference>
<dbReference type="RefSeq" id="WP_263334792.1">
    <property type="nucleotide sequence ID" value="NZ_JAOVQO010000006.1"/>
</dbReference>
<dbReference type="EMBL" id="JAOVQO010000006">
    <property type="protein sequence ID" value="MCU9847895.1"/>
    <property type="molecule type" value="Genomic_DNA"/>
</dbReference>
<feature type="signal peptide" evidence="1">
    <location>
        <begin position="1"/>
        <end position="26"/>
    </location>
</feature>
<evidence type="ECO:0000313" key="3">
    <source>
        <dbReference type="EMBL" id="MCU9847895.1"/>
    </source>
</evidence>
<dbReference type="Proteomes" id="UP001209535">
    <property type="component" value="Unassembled WGS sequence"/>
</dbReference>
<reference evidence="3 4" key="1">
    <citation type="submission" date="2022-10" db="EMBL/GenBank/DDBJ databases">
        <title>Defluviimonas sp. nov., isolated from ocean surface sediments.</title>
        <authorList>
            <person name="He W."/>
            <person name="Wang L."/>
            <person name="Zhang D.-F."/>
        </authorList>
    </citation>
    <scope>NUCLEOTIDE SEQUENCE [LARGE SCALE GENOMIC DNA]</scope>
    <source>
        <strain evidence="3 4">WL0024</strain>
    </source>
</reference>
<evidence type="ECO:0000256" key="1">
    <source>
        <dbReference type="SAM" id="SignalP"/>
    </source>
</evidence>
<accession>A0ABT2X2P2</accession>
<dbReference type="CDD" id="cd00118">
    <property type="entry name" value="LysM"/>
    <property type="match status" value="1"/>
</dbReference>
<keyword evidence="1" id="KW-0732">Signal</keyword>
<proteinExistence type="predicted"/>
<keyword evidence="4" id="KW-1185">Reference proteome</keyword>
<feature type="domain" description="LysM" evidence="2">
    <location>
        <begin position="31"/>
        <end position="80"/>
    </location>
</feature>
<dbReference type="PROSITE" id="PS51782">
    <property type="entry name" value="LYSM"/>
    <property type="match status" value="1"/>
</dbReference>
<evidence type="ECO:0000259" key="2">
    <source>
        <dbReference type="PROSITE" id="PS51782"/>
    </source>
</evidence>
<dbReference type="Gene3D" id="3.10.350.10">
    <property type="entry name" value="LysM domain"/>
    <property type="match status" value="1"/>
</dbReference>
<dbReference type="InterPro" id="IPR036779">
    <property type="entry name" value="LysM_dom_sf"/>
</dbReference>
<evidence type="ECO:0000313" key="4">
    <source>
        <dbReference type="Proteomes" id="UP001209535"/>
    </source>
</evidence>
<protein>
    <submittedName>
        <fullName evidence="3">Transporter substrate-binding domain-containing protein</fullName>
    </submittedName>
</protein>
<dbReference type="Pfam" id="PF01476">
    <property type="entry name" value="LysM"/>
    <property type="match status" value="1"/>
</dbReference>
<sequence length="385" mass="40618">MDNGTLRKTLAAACLAVVAVPFGVSAQEACSRYTVQPGDTLSSISRTAYGDYNFQRIFNANRDTIGGNPNLIEKGTMLEIPCLDGQVAADAESAEPAAPATAEVVEEAEPATEVAAEVATEPAAPATPAVAPLEKISFITGDDYPPFADEQLSGGGIITQLVRTAMVRANSGADVSIAFVNDWGAHLDTLLPSGAFDATFPWSLPDCSNLGVLTAADAYRCTDFAHSESFYDIVDGYFAMKGSGLEDAKSFDAFRGKRICRPDGHSLAWLSTAGLAEPEITLVRPVTVAECFSALAAGSVDVVHIEVQVAAEALDALGLKNEAIENPNLAHIKTLRVFVHKQNPNADEIIATINSGLAIMRQSGEWYDIVSAGLLEQARKVAPKS</sequence>
<organism evidence="3 4">
    <name type="scientific">Albidovulum salinarum</name>
    <dbReference type="NCBI Taxonomy" id="2984153"/>
    <lineage>
        <taxon>Bacteria</taxon>
        <taxon>Pseudomonadati</taxon>
        <taxon>Pseudomonadota</taxon>
        <taxon>Alphaproteobacteria</taxon>
        <taxon>Rhodobacterales</taxon>
        <taxon>Paracoccaceae</taxon>
        <taxon>Albidovulum</taxon>
    </lineage>
</organism>
<comment type="caution">
    <text evidence="3">The sequence shown here is derived from an EMBL/GenBank/DDBJ whole genome shotgun (WGS) entry which is preliminary data.</text>
</comment>
<name>A0ABT2X2P2_9RHOB</name>
<dbReference type="InterPro" id="IPR052196">
    <property type="entry name" value="Bact_Kbp"/>
</dbReference>
<dbReference type="PANTHER" id="PTHR34700">
    <property type="entry name" value="POTASSIUM BINDING PROTEIN KBP"/>
    <property type="match status" value="1"/>
</dbReference>
<dbReference type="PANTHER" id="PTHR34700:SF4">
    <property type="entry name" value="PHAGE-LIKE ELEMENT PBSX PROTEIN XKDP"/>
    <property type="match status" value="1"/>
</dbReference>